<gene>
    <name evidence="3" type="ORF">AADV58_04150</name>
</gene>
<feature type="compositionally biased region" description="Basic and acidic residues" evidence="1">
    <location>
        <begin position="141"/>
        <end position="156"/>
    </location>
</feature>
<accession>A0ABZ2XIH9</accession>
<dbReference type="InterPro" id="IPR003497">
    <property type="entry name" value="BRO_N_domain"/>
</dbReference>
<evidence type="ECO:0000256" key="1">
    <source>
        <dbReference type="SAM" id="MobiDB-lite"/>
    </source>
</evidence>
<sequence>MNAPSTSLQVFQFDNVATGASLSLNAFEKDGQVWFVANDVCKALGIHPTSTRRLEEDEKGLHKTQTLGGLQQVVIINESGLYSLIFSSNKEQARLFRKWVTSQVIPSIRKHGGYINGQEALGAEDQQATLQVIQQEAERARAKHYEEKEARGEALRMMRRTPSYGPGGNPRKKLGGAA</sequence>
<feature type="domain" description="Bro-N" evidence="2">
    <location>
        <begin position="15"/>
        <end position="112"/>
    </location>
</feature>
<feature type="region of interest" description="Disordered" evidence="1">
    <location>
        <begin position="141"/>
        <end position="178"/>
    </location>
</feature>
<proteinExistence type="predicted"/>
<keyword evidence="4" id="KW-1185">Reference proteome</keyword>
<dbReference type="PANTHER" id="PTHR36180">
    <property type="entry name" value="DNA-BINDING PROTEIN-RELATED-RELATED"/>
    <property type="match status" value="1"/>
</dbReference>
<dbReference type="RefSeq" id="WP_341744155.1">
    <property type="nucleotide sequence ID" value="NZ_CP151406.1"/>
</dbReference>
<evidence type="ECO:0000313" key="3">
    <source>
        <dbReference type="EMBL" id="WZJ22355.1"/>
    </source>
</evidence>
<organism evidence="3 4">
    <name type="scientific">Azonexus hydrophilus</name>
    <dbReference type="NCBI Taxonomy" id="418702"/>
    <lineage>
        <taxon>Bacteria</taxon>
        <taxon>Pseudomonadati</taxon>
        <taxon>Pseudomonadota</taxon>
        <taxon>Betaproteobacteria</taxon>
        <taxon>Rhodocyclales</taxon>
        <taxon>Azonexaceae</taxon>
        <taxon>Azonexus</taxon>
    </lineage>
</organism>
<evidence type="ECO:0000259" key="2">
    <source>
        <dbReference type="PROSITE" id="PS51750"/>
    </source>
</evidence>
<dbReference type="Pfam" id="PF02498">
    <property type="entry name" value="Bro-N"/>
    <property type="match status" value="1"/>
</dbReference>
<dbReference type="SMART" id="SM01040">
    <property type="entry name" value="Bro-N"/>
    <property type="match status" value="1"/>
</dbReference>
<dbReference type="PROSITE" id="PS51750">
    <property type="entry name" value="BRO_N"/>
    <property type="match status" value="1"/>
</dbReference>
<evidence type="ECO:0000313" key="4">
    <source>
        <dbReference type="Proteomes" id="UP001479520"/>
    </source>
</evidence>
<name>A0ABZ2XIH9_9RHOO</name>
<dbReference type="Proteomes" id="UP001479520">
    <property type="component" value="Chromosome"/>
</dbReference>
<dbReference type="PANTHER" id="PTHR36180:SF2">
    <property type="entry name" value="BRO FAMILY PROTEIN"/>
    <property type="match status" value="1"/>
</dbReference>
<reference evidence="3 4" key="1">
    <citation type="submission" date="2024-04" db="EMBL/GenBank/DDBJ databases">
        <title>Dissimilatory iodate-reducing microorganisms contribute to the enrichment of iodine in groundwater.</title>
        <authorList>
            <person name="Jiang Z."/>
        </authorList>
    </citation>
    <scope>NUCLEOTIDE SEQUENCE [LARGE SCALE GENOMIC DNA]</scope>
    <source>
        <strain evidence="3 4">NCP973</strain>
    </source>
</reference>
<dbReference type="EMBL" id="CP151406">
    <property type="protein sequence ID" value="WZJ22355.1"/>
    <property type="molecule type" value="Genomic_DNA"/>
</dbReference>
<protein>
    <submittedName>
        <fullName evidence="3">BRO family protein</fullName>
    </submittedName>
</protein>